<evidence type="ECO:0000313" key="2">
    <source>
        <dbReference type="EMBL" id="JAH55596.1"/>
    </source>
</evidence>
<organism evidence="2">
    <name type="scientific">Anguilla anguilla</name>
    <name type="common">European freshwater eel</name>
    <name type="synonym">Muraena anguilla</name>
    <dbReference type="NCBI Taxonomy" id="7936"/>
    <lineage>
        <taxon>Eukaryota</taxon>
        <taxon>Metazoa</taxon>
        <taxon>Chordata</taxon>
        <taxon>Craniata</taxon>
        <taxon>Vertebrata</taxon>
        <taxon>Euteleostomi</taxon>
        <taxon>Actinopterygii</taxon>
        <taxon>Neopterygii</taxon>
        <taxon>Teleostei</taxon>
        <taxon>Anguilliformes</taxon>
        <taxon>Anguillidae</taxon>
        <taxon>Anguilla</taxon>
    </lineage>
</organism>
<proteinExistence type="predicted"/>
<dbReference type="EMBL" id="GBXM01052981">
    <property type="protein sequence ID" value="JAH55596.1"/>
    <property type="molecule type" value="Transcribed_RNA"/>
</dbReference>
<reference evidence="2" key="2">
    <citation type="journal article" date="2015" name="Fish Shellfish Immunol.">
        <title>Early steps in the European eel (Anguilla anguilla)-Vibrio vulnificus interaction in the gills: Role of the RtxA13 toxin.</title>
        <authorList>
            <person name="Callol A."/>
            <person name="Pajuelo D."/>
            <person name="Ebbesson L."/>
            <person name="Teles M."/>
            <person name="MacKenzie S."/>
            <person name="Amaro C."/>
        </authorList>
    </citation>
    <scope>NUCLEOTIDE SEQUENCE</scope>
</reference>
<protein>
    <submittedName>
        <fullName evidence="2">Uncharacterized protein</fullName>
    </submittedName>
</protein>
<dbReference type="AlphaFoldDB" id="A0A0E9TPT3"/>
<accession>A0A0E9TPT3</accession>
<evidence type="ECO:0000256" key="1">
    <source>
        <dbReference type="SAM" id="MobiDB-lite"/>
    </source>
</evidence>
<name>A0A0E9TPT3_ANGAN</name>
<feature type="compositionally biased region" description="Polar residues" evidence="1">
    <location>
        <begin position="1"/>
        <end position="17"/>
    </location>
</feature>
<reference evidence="2" key="1">
    <citation type="submission" date="2014-11" db="EMBL/GenBank/DDBJ databases">
        <authorList>
            <person name="Amaro Gonzalez C."/>
        </authorList>
    </citation>
    <scope>NUCLEOTIDE SEQUENCE</scope>
</reference>
<feature type="region of interest" description="Disordered" evidence="1">
    <location>
        <begin position="1"/>
        <end position="47"/>
    </location>
</feature>
<feature type="compositionally biased region" description="Low complexity" evidence="1">
    <location>
        <begin position="25"/>
        <end position="38"/>
    </location>
</feature>
<sequence length="47" mass="5069">MTKMSLNSLHRQCTGAPQHSRVDQSNGGSELSRGSRGSQRGKEGEQP</sequence>